<evidence type="ECO:0000256" key="8">
    <source>
        <dbReference type="ARBA" id="ARBA00022490"/>
    </source>
</evidence>
<keyword evidence="11 20" id="KW-0274">FAD</keyword>
<evidence type="ECO:0000256" key="11">
    <source>
        <dbReference type="ARBA" id="ARBA00022827"/>
    </source>
</evidence>
<keyword evidence="10 20" id="KW-0285">Flavoprotein</keyword>
<keyword evidence="17 20" id="KW-0961">Cell wall biogenesis/degradation</keyword>
<dbReference type="HAMAP" id="MF_00037">
    <property type="entry name" value="MurB"/>
    <property type="match status" value="1"/>
</dbReference>
<dbReference type="Proteomes" id="UP000502287">
    <property type="component" value="Chromosome"/>
</dbReference>
<dbReference type="InterPro" id="IPR011601">
    <property type="entry name" value="MurB_C"/>
</dbReference>
<evidence type="ECO:0000256" key="19">
    <source>
        <dbReference type="ARBA" id="ARBA00048914"/>
    </source>
</evidence>
<feature type="active site" evidence="20">
    <location>
        <position position="159"/>
    </location>
</feature>
<evidence type="ECO:0000256" key="6">
    <source>
        <dbReference type="ARBA" id="ARBA00012518"/>
    </source>
</evidence>
<dbReference type="GO" id="GO:0005829">
    <property type="term" value="C:cytosol"/>
    <property type="evidence" value="ECO:0007669"/>
    <property type="project" value="TreeGrafter"/>
</dbReference>
<evidence type="ECO:0000256" key="13">
    <source>
        <dbReference type="ARBA" id="ARBA00022960"/>
    </source>
</evidence>
<dbReference type="Proteomes" id="UP000276901">
    <property type="component" value="Unassembled WGS sequence"/>
</dbReference>
<name>A0AAE7C1X5_9PAST</name>
<keyword evidence="15 20" id="KW-0560">Oxidoreductase</keyword>
<evidence type="ECO:0000256" key="4">
    <source>
        <dbReference type="ARBA" id="ARBA00004752"/>
    </source>
</evidence>
<evidence type="ECO:0000256" key="7">
    <source>
        <dbReference type="ARBA" id="ARBA00015188"/>
    </source>
</evidence>
<dbReference type="EC" id="1.3.1.98" evidence="6 20"/>
<evidence type="ECO:0000256" key="15">
    <source>
        <dbReference type="ARBA" id="ARBA00023002"/>
    </source>
</evidence>
<organism evidence="22 25">
    <name type="scientific">Frederiksenia canicola</name>
    <dbReference type="NCBI Taxonomy" id="123824"/>
    <lineage>
        <taxon>Bacteria</taxon>
        <taxon>Pseudomonadati</taxon>
        <taxon>Pseudomonadota</taxon>
        <taxon>Gammaproteobacteria</taxon>
        <taxon>Pasteurellales</taxon>
        <taxon>Pasteurellaceae</taxon>
        <taxon>Frederiksenia</taxon>
    </lineage>
</organism>
<dbReference type="InterPro" id="IPR016166">
    <property type="entry name" value="FAD-bd_PCMH"/>
</dbReference>
<evidence type="ECO:0000256" key="14">
    <source>
        <dbReference type="ARBA" id="ARBA00022984"/>
    </source>
</evidence>
<keyword evidence="14 20" id="KW-0573">Peptidoglycan synthesis</keyword>
<comment type="catalytic activity">
    <reaction evidence="19 20">
        <text>UDP-N-acetyl-alpha-D-muramate + NADP(+) = UDP-N-acetyl-3-O-(1-carboxyvinyl)-alpha-D-glucosamine + NADPH + H(+)</text>
        <dbReference type="Rhea" id="RHEA:12248"/>
        <dbReference type="ChEBI" id="CHEBI:15378"/>
        <dbReference type="ChEBI" id="CHEBI:57783"/>
        <dbReference type="ChEBI" id="CHEBI:58349"/>
        <dbReference type="ChEBI" id="CHEBI:68483"/>
        <dbReference type="ChEBI" id="CHEBI:70757"/>
        <dbReference type="EC" id="1.3.1.98"/>
    </reaction>
</comment>
<keyword evidence="8 20" id="KW-0963">Cytoplasm</keyword>
<comment type="function">
    <text evidence="2 20">Cell wall formation.</text>
</comment>
<dbReference type="GO" id="GO:0071555">
    <property type="term" value="P:cell wall organization"/>
    <property type="evidence" value="ECO:0007669"/>
    <property type="project" value="UniProtKB-KW"/>
</dbReference>
<evidence type="ECO:0000256" key="2">
    <source>
        <dbReference type="ARBA" id="ARBA00003921"/>
    </source>
</evidence>
<keyword evidence="13 20" id="KW-0133">Cell shape</keyword>
<dbReference type="GO" id="GO:0008762">
    <property type="term" value="F:UDP-N-acetylmuramate dehydrogenase activity"/>
    <property type="evidence" value="ECO:0007669"/>
    <property type="project" value="UniProtKB-UniRule"/>
</dbReference>
<keyword evidence="9 20" id="KW-0132">Cell division</keyword>
<comment type="cofactor">
    <cofactor evidence="1 20">
        <name>FAD</name>
        <dbReference type="ChEBI" id="CHEBI:57692"/>
    </cofactor>
</comment>
<keyword evidence="16 20" id="KW-0131">Cell cycle</keyword>
<proteinExistence type="inferred from homology"/>
<protein>
    <recommendedName>
        <fullName evidence="7 20">UDP-N-acetylenolpyruvoylglucosamine reductase</fullName>
        <ecNumber evidence="6 20">1.3.1.98</ecNumber>
    </recommendedName>
    <alternativeName>
        <fullName evidence="18 20">UDP-N-acetylmuramate dehydrogenase</fullName>
    </alternativeName>
</protein>
<keyword evidence="24" id="KW-1185">Reference proteome</keyword>
<dbReference type="Gene3D" id="3.90.78.10">
    <property type="entry name" value="UDP-N-acetylenolpyruvoylglucosamine reductase, C-terminal domain"/>
    <property type="match status" value="1"/>
</dbReference>
<evidence type="ECO:0000256" key="5">
    <source>
        <dbReference type="ARBA" id="ARBA00010485"/>
    </source>
</evidence>
<dbReference type="InterPro" id="IPR036318">
    <property type="entry name" value="FAD-bd_PCMH-like_sf"/>
</dbReference>
<sequence length="342" mass="37856">MSQSLTPFHTFHLPVNANQIITVTTVEQLLHEWQKAVADKQPVLLVGKGSNLLFLEDFAGKVLINQLKGIEHRQDDDFHYLQVAGGENWHELVQWTLAQGIYGLENLALIPGCVGSAPIQNIGAYGVEFERFCDFVDVLELPTGKSFKLSKAECQFGYRESVFKHQYKTGYAIVAVGLKLPKVWQPVLSYGTLAQFDPQAVTSEQIFAEVCAVRSAKLPDPNEYGNAGSFFKNPIVSPEIFSTIQQAYPTVPHYPQTDGSIKLPAGWLIDQCQLKGFQIGGAAVHTQQALVLINKNNATGQDVLALAKAVRYQVREKFGVELHPEVRFIGKDGEVDSESVTR</sequence>
<evidence type="ECO:0000313" key="24">
    <source>
        <dbReference type="Proteomes" id="UP000276901"/>
    </source>
</evidence>
<dbReference type="NCBIfam" id="TIGR00179">
    <property type="entry name" value="murB"/>
    <property type="match status" value="1"/>
</dbReference>
<dbReference type="InterPro" id="IPR036635">
    <property type="entry name" value="MurB_C_sf"/>
</dbReference>
<dbReference type="PANTHER" id="PTHR21071:SF4">
    <property type="entry name" value="UDP-N-ACETYLENOLPYRUVOYLGLUCOSAMINE REDUCTASE"/>
    <property type="match status" value="1"/>
</dbReference>
<dbReference type="EMBL" id="CP015029">
    <property type="protein sequence ID" value="QIM64053.1"/>
    <property type="molecule type" value="Genomic_DNA"/>
</dbReference>
<dbReference type="InterPro" id="IPR016167">
    <property type="entry name" value="FAD-bd_PCMH_sub1"/>
</dbReference>
<dbReference type="PROSITE" id="PS51387">
    <property type="entry name" value="FAD_PCMH"/>
    <property type="match status" value="1"/>
</dbReference>
<dbReference type="PANTHER" id="PTHR21071">
    <property type="entry name" value="UDP-N-ACETYLENOLPYRUVOYLGLUCOSAMINE REDUCTASE"/>
    <property type="match status" value="1"/>
</dbReference>
<dbReference type="Gene3D" id="3.30.43.10">
    <property type="entry name" value="Uridine Diphospho-n-acetylenolpyruvylglucosamine Reductase, domain 2"/>
    <property type="match status" value="1"/>
</dbReference>
<dbReference type="NCBIfam" id="NF000755">
    <property type="entry name" value="PRK00046.1"/>
    <property type="match status" value="1"/>
</dbReference>
<evidence type="ECO:0000313" key="22">
    <source>
        <dbReference type="EMBL" id="QIM64053.1"/>
    </source>
</evidence>
<dbReference type="KEGG" id="fcl:A4G17_00620"/>
<dbReference type="RefSeq" id="WP_123956743.1">
    <property type="nucleotide sequence ID" value="NZ_CP015029.1"/>
</dbReference>
<reference evidence="22 25" key="1">
    <citation type="submission" date="2016-03" db="EMBL/GenBank/DDBJ databases">
        <authorList>
            <person name="Hansen M.J."/>
            <person name="Bojesen A.M."/>
            <person name="Planet P."/>
        </authorList>
    </citation>
    <scope>NUCLEOTIDE SEQUENCE [LARGE SCALE GENOMIC DNA]</scope>
    <source>
        <strain evidence="22 25">HPA 21</strain>
    </source>
</reference>
<dbReference type="EMBL" id="RKQT01000002">
    <property type="protein sequence ID" value="RPE93583.1"/>
    <property type="molecule type" value="Genomic_DNA"/>
</dbReference>
<evidence type="ECO:0000313" key="23">
    <source>
        <dbReference type="EMBL" id="RPE93583.1"/>
    </source>
</evidence>
<dbReference type="AlphaFoldDB" id="A0AAE7C1X5"/>
<evidence type="ECO:0000259" key="21">
    <source>
        <dbReference type="PROSITE" id="PS51387"/>
    </source>
</evidence>
<dbReference type="InterPro" id="IPR016169">
    <property type="entry name" value="FAD-bd_PCMH_sub2"/>
</dbReference>
<keyword evidence="12 20" id="KW-0521">NADP</keyword>
<dbReference type="Pfam" id="PF02873">
    <property type="entry name" value="MurB_C"/>
    <property type="match status" value="1"/>
</dbReference>
<evidence type="ECO:0000256" key="20">
    <source>
        <dbReference type="HAMAP-Rule" id="MF_00037"/>
    </source>
</evidence>
<dbReference type="InterPro" id="IPR006094">
    <property type="entry name" value="Oxid_FAD_bind_N"/>
</dbReference>
<evidence type="ECO:0000256" key="16">
    <source>
        <dbReference type="ARBA" id="ARBA00023306"/>
    </source>
</evidence>
<feature type="active site" description="Proton donor" evidence="20">
    <location>
        <position position="229"/>
    </location>
</feature>
<comment type="subcellular location">
    <subcellularLocation>
        <location evidence="3 20">Cytoplasm</location>
    </subcellularLocation>
</comment>
<evidence type="ECO:0000256" key="9">
    <source>
        <dbReference type="ARBA" id="ARBA00022618"/>
    </source>
</evidence>
<dbReference type="Gene3D" id="3.30.465.10">
    <property type="match status" value="1"/>
</dbReference>
<dbReference type="Pfam" id="PF01565">
    <property type="entry name" value="FAD_binding_4"/>
    <property type="match status" value="1"/>
</dbReference>
<gene>
    <name evidence="20" type="primary">murB</name>
    <name evidence="22" type="ORF">A4G17_00620</name>
    <name evidence="23" type="ORF">EDC49_1095</name>
</gene>
<evidence type="ECO:0000256" key="3">
    <source>
        <dbReference type="ARBA" id="ARBA00004496"/>
    </source>
</evidence>
<evidence type="ECO:0000256" key="12">
    <source>
        <dbReference type="ARBA" id="ARBA00022857"/>
    </source>
</evidence>
<feature type="active site" evidence="20">
    <location>
        <position position="325"/>
    </location>
</feature>
<dbReference type="SUPFAM" id="SSF56176">
    <property type="entry name" value="FAD-binding/transporter-associated domain-like"/>
    <property type="match status" value="1"/>
</dbReference>
<accession>A0AAE7C1X5</accession>
<evidence type="ECO:0000256" key="17">
    <source>
        <dbReference type="ARBA" id="ARBA00023316"/>
    </source>
</evidence>
<dbReference type="GO" id="GO:0008360">
    <property type="term" value="P:regulation of cell shape"/>
    <property type="evidence" value="ECO:0007669"/>
    <property type="project" value="UniProtKB-KW"/>
</dbReference>
<dbReference type="GO" id="GO:0051301">
    <property type="term" value="P:cell division"/>
    <property type="evidence" value="ECO:0007669"/>
    <property type="project" value="UniProtKB-KW"/>
</dbReference>
<dbReference type="GO" id="GO:0009252">
    <property type="term" value="P:peptidoglycan biosynthetic process"/>
    <property type="evidence" value="ECO:0007669"/>
    <property type="project" value="UniProtKB-UniRule"/>
</dbReference>
<dbReference type="InterPro" id="IPR003170">
    <property type="entry name" value="MurB"/>
</dbReference>
<dbReference type="SUPFAM" id="SSF56194">
    <property type="entry name" value="Uridine diphospho-N-Acetylenolpyruvylglucosamine reductase, MurB, C-terminal domain"/>
    <property type="match status" value="1"/>
</dbReference>
<reference evidence="23 24" key="2">
    <citation type="submission" date="2018-11" db="EMBL/GenBank/DDBJ databases">
        <title>Genomic Encyclopedia of Type Strains, Phase IV (KMG-IV): sequencing the most valuable type-strain genomes for metagenomic binning, comparative biology and taxonomic classification.</title>
        <authorList>
            <person name="Goeker M."/>
        </authorList>
    </citation>
    <scope>NUCLEOTIDE SEQUENCE [LARGE SCALE GENOMIC DNA]</scope>
    <source>
        <strain evidence="23 24">DSM 25797</strain>
    </source>
</reference>
<evidence type="ECO:0000256" key="18">
    <source>
        <dbReference type="ARBA" id="ARBA00031026"/>
    </source>
</evidence>
<evidence type="ECO:0000313" key="25">
    <source>
        <dbReference type="Proteomes" id="UP000502287"/>
    </source>
</evidence>
<evidence type="ECO:0000256" key="1">
    <source>
        <dbReference type="ARBA" id="ARBA00001974"/>
    </source>
</evidence>
<comment type="similarity">
    <text evidence="5 20">Belongs to the MurB family.</text>
</comment>
<evidence type="ECO:0000256" key="10">
    <source>
        <dbReference type="ARBA" id="ARBA00022630"/>
    </source>
</evidence>
<comment type="pathway">
    <text evidence="4 20">Cell wall biogenesis; peptidoglycan biosynthesis.</text>
</comment>
<feature type="domain" description="FAD-binding PCMH-type" evidence="21">
    <location>
        <begin position="13"/>
        <end position="183"/>
    </location>
</feature>
<dbReference type="GO" id="GO:0071949">
    <property type="term" value="F:FAD binding"/>
    <property type="evidence" value="ECO:0007669"/>
    <property type="project" value="InterPro"/>
</dbReference>